<evidence type="ECO:0000313" key="1">
    <source>
        <dbReference type="EMBL" id="MCC9643293.1"/>
    </source>
</evidence>
<keyword evidence="2" id="KW-1185">Reference proteome</keyword>
<evidence type="ECO:0008006" key="3">
    <source>
        <dbReference type="Google" id="ProtNLM"/>
    </source>
</evidence>
<protein>
    <recommendedName>
        <fullName evidence="3">Xylose isomerase-like TIM barrel domain-containing protein</fullName>
    </recommendedName>
</protein>
<reference evidence="1" key="1">
    <citation type="submission" date="2021-11" db="EMBL/GenBank/DDBJ databases">
        <title>Genome sequence.</title>
        <authorList>
            <person name="Sun Q."/>
        </authorList>
    </citation>
    <scope>NUCLEOTIDE SEQUENCE</scope>
    <source>
        <strain evidence="1">JC740</strain>
    </source>
</reference>
<dbReference type="EMBL" id="JAJKFW010000023">
    <property type="protein sequence ID" value="MCC9643293.1"/>
    <property type="molecule type" value="Genomic_DNA"/>
</dbReference>
<accession>A0ABS8NI99</accession>
<proteinExistence type="predicted"/>
<evidence type="ECO:0000313" key="2">
    <source>
        <dbReference type="Proteomes" id="UP001430306"/>
    </source>
</evidence>
<sequence>MCFNAETLGRGDAMKRIALLPCVLAALRFRLLGVWLNAARLAALRERACALQPDLTVCGLEVCDDGTSSPSVESKRGTAERSATLLADAARAARCRTNQIAMCFNAETLGRGDTMKRIALRPRVLATLRFQRLTLV</sequence>
<gene>
    <name evidence="1" type="ORF">LOC71_13490</name>
</gene>
<dbReference type="Proteomes" id="UP001430306">
    <property type="component" value="Unassembled WGS sequence"/>
</dbReference>
<name>A0ABS8NI99_9BACT</name>
<dbReference type="RefSeq" id="WP_230274231.1">
    <property type="nucleotide sequence ID" value="NZ_JAJKFW010000023.1"/>
</dbReference>
<comment type="caution">
    <text evidence="1">The sequence shown here is derived from an EMBL/GenBank/DDBJ whole genome shotgun (WGS) entry which is preliminary data.</text>
</comment>
<organism evidence="1 2">
    <name type="scientific">Rhodopirellula halodulae</name>
    <dbReference type="NCBI Taxonomy" id="2894198"/>
    <lineage>
        <taxon>Bacteria</taxon>
        <taxon>Pseudomonadati</taxon>
        <taxon>Planctomycetota</taxon>
        <taxon>Planctomycetia</taxon>
        <taxon>Pirellulales</taxon>
        <taxon>Pirellulaceae</taxon>
        <taxon>Rhodopirellula</taxon>
    </lineage>
</organism>